<dbReference type="PRINTS" id="PR00079">
    <property type="entry name" value="G6PDHDRGNASE"/>
</dbReference>
<keyword evidence="3 6" id="KW-0521">NADP</keyword>
<dbReference type="NCBIfam" id="TIGR00871">
    <property type="entry name" value="zwf"/>
    <property type="match status" value="1"/>
</dbReference>
<comment type="catalytic activity">
    <reaction evidence="6">
        <text>D-glucose 6-phosphate + NADP(+) = 6-phospho-D-glucono-1,5-lactone + NADPH + H(+)</text>
        <dbReference type="Rhea" id="RHEA:15841"/>
        <dbReference type="ChEBI" id="CHEBI:15378"/>
        <dbReference type="ChEBI" id="CHEBI:57783"/>
        <dbReference type="ChEBI" id="CHEBI:57955"/>
        <dbReference type="ChEBI" id="CHEBI:58349"/>
        <dbReference type="ChEBI" id="CHEBI:61548"/>
        <dbReference type="EC" id="1.1.1.49"/>
    </reaction>
</comment>
<evidence type="ECO:0000259" key="8">
    <source>
        <dbReference type="Pfam" id="PF02781"/>
    </source>
</evidence>
<comment type="similarity">
    <text evidence="6">Belongs to the glucose-6-phosphate dehydrogenase family.</text>
</comment>
<evidence type="ECO:0000256" key="5">
    <source>
        <dbReference type="ARBA" id="ARBA00023277"/>
    </source>
</evidence>
<feature type="active site" description="Proton acceptor" evidence="6">
    <location>
        <position position="232"/>
    </location>
</feature>
<dbReference type="SUPFAM" id="SSF55347">
    <property type="entry name" value="Glyceraldehyde-3-phosphate dehydrogenase-like, C-terminal domain"/>
    <property type="match status" value="1"/>
</dbReference>
<dbReference type="InterPro" id="IPR036291">
    <property type="entry name" value="NAD(P)-bd_dom_sf"/>
</dbReference>
<dbReference type="Proteomes" id="UP001501842">
    <property type="component" value="Unassembled WGS sequence"/>
</dbReference>
<dbReference type="HAMAP" id="MF_00966">
    <property type="entry name" value="G6PD"/>
    <property type="match status" value="1"/>
</dbReference>
<keyword evidence="2 6" id="KW-0313">Glucose metabolism</keyword>
<comment type="pathway">
    <text evidence="1 6">Carbohydrate degradation; pentose phosphate pathway; D-ribulose 5-phosphate from D-glucose 6-phosphate (oxidative stage): step 1/3.</text>
</comment>
<organism evidence="9 10">
    <name type="scientific">Actinocorallia aurantiaca</name>
    <dbReference type="NCBI Taxonomy" id="46204"/>
    <lineage>
        <taxon>Bacteria</taxon>
        <taxon>Bacillati</taxon>
        <taxon>Actinomycetota</taxon>
        <taxon>Actinomycetes</taxon>
        <taxon>Streptosporangiales</taxon>
        <taxon>Thermomonosporaceae</taxon>
        <taxon>Actinocorallia</taxon>
    </lineage>
</organism>
<keyword evidence="5 6" id="KW-0119">Carbohydrate metabolism</keyword>
<dbReference type="InterPro" id="IPR022674">
    <property type="entry name" value="G6P_DH_NAD-bd"/>
</dbReference>
<dbReference type="InterPro" id="IPR022675">
    <property type="entry name" value="G6P_DH_C"/>
</dbReference>
<feature type="domain" description="Glucose-6-phosphate dehydrogenase NAD-binding" evidence="7">
    <location>
        <begin position="12"/>
        <end position="179"/>
    </location>
</feature>
<dbReference type="PANTHER" id="PTHR23429">
    <property type="entry name" value="GLUCOSE-6-PHOSPHATE 1-DEHYDROGENASE G6PD"/>
    <property type="match status" value="1"/>
</dbReference>
<proteinExistence type="inferred from homology"/>
<feature type="binding site" evidence="6">
    <location>
        <position position="227"/>
    </location>
    <ligand>
        <name>substrate</name>
    </ligand>
</feature>
<dbReference type="Gene3D" id="3.40.50.720">
    <property type="entry name" value="NAD(P)-binding Rossmann-like Domain"/>
    <property type="match status" value="1"/>
</dbReference>
<accession>A0ABP6GGS8</accession>
<sequence length="466" mass="51388">MTDTESRAEALVLYGITGDLARRMLLPALYRMVEQDVLDEPVIGVTRGDWTPERLHRHAHESIAAAGPVDEEVFSRLADLLKVASVDYDDSTTYARIVEQAPGSEHFAHYLAIPPAFFVSVAKGLAEAGLNENARFIVEKPFGHDLASARALQTELTRYFPEERIRRVDHFLGKDAVENLLVFRFANPIMNAVLDRAHVRGVQITMAEDLDVADRGSFYDSVGALRDVVQNHLFQVLAYFIMEAPRSGGTQDVLDEKARTLRAVRAVAPEDYVRGQYAGYRETEGVAPDSTTETYAALRVHVDTERWSSVPFSIRAGKNLAAHSLELIVELDRPPARLYRARGAEDPAPNLIRFRLNPRPGVTLDLLAEQAGTGVGRVSARLDLSPLSGEDVHAYVRILSGAITGDPRHFARMDVVEEFWRIVDGILAPATAPLPYRPGTWGPAEADALATGGRWLPLENAPAEPS</sequence>
<dbReference type="Gene3D" id="3.30.360.10">
    <property type="entry name" value="Dihydrodipicolinate Reductase, domain 2"/>
    <property type="match status" value="1"/>
</dbReference>
<dbReference type="InterPro" id="IPR001282">
    <property type="entry name" value="G6P_DH"/>
</dbReference>
<keyword evidence="4 6" id="KW-0560">Oxidoreductase</keyword>
<feature type="binding site" evidence="6">
    <location>
        <position position="140"/>
    </location>
    <ligand>
        <name>NADP(+)</name>
        <dbReference type="ChEBI" id="CHEBI:58349"/>
    </ligand>
</feature>
<dbReference type="RefSeq" id="WP_344449729.1">
    <property type="nucleotide sequence ID" value="NZ_BAAATZ010000006.1"/>
</dbReference>
<protein>
    <recommendedName>
        <fullName evidence="6">Glucose-6-phosphate 1-dehydrogenase</fullName>
        <shortName evidence="6">G6PD</shortName>
        <ecNumber evidence="6">1.1.1.49</ecNumber>
    </recommendedName>
</protein>
<evidence type="ECO:0000256" key="6">
    <source>
        <dbReference type="HAMAP-Rule" id="MF_00966"/>
    </source>
</evidence>
<dbReference type="Pfam" id="PF02781">
    <property type="entry name" value="G6PD_C"/>
    <property type="match status" value="1"/>
</dbReference>
<feature type="binding site" evidence="6">
    <location>
        <position position="318"/>
    </location>
    <ligand>
        <name>substrate</name>
    </ligand>
</feature>
<comment type="function">
    <text evidence="6">Catalyzes the oxidation of glucose 6-phosphate to 6-phosphogluconolactone.</text>
</comment>
<feature type="domain" description="Glucose-6-phosphate dehydrogenase C-terminal" evidence="8">
    <location>
        <begin position="181"/>
        <end position="451"/>
    </location>
</feature>
<feature type="binding site" evidence="6">
    <location>
        <position position="208"/>
    </location>
    <ligand>
        <name>substrate</name>
    </ligand>
</feature>
<feature type="binding site" evidence="6">
    <location>
        <position position="47"/>
    </location>
    <ligand>
        <name>NADP(+)</name>
        <dbReference type="ChEBI" id="CHEBI:58349"/>
    </ligand>
</feature>
<evidence type="ECO:0000256" key="3">
    <source>
        <dbReference type="ARBA" id="ARBA00022857"/>
    </source>
</evidence>
<keyword evidence="10" id="KW-1185">Reference proteome</keyword>
<name>A0ABP6GGS8_9ACTN</name>
<dbReference type="PANTHER" id="PTHR23429:SF0">
    <property type="entry name" value="GLUCOSE-6-PHOSPHATE 1-DEHYDROGENASE"/>
    <property type="match status" value="1"/>
</dbReference>
<evidence type="ECO:0000313" key="10">
    <source>
        <dbReference type="Proteomes" id="UP001501842"/>
    </source>
</evidence>
<reference evidence="10" key="1">
    <citation type="journal article" date="2019" name="Int. J. Syst. Evol. Microbiol.">
        <title>The Global Catalogue of Microorganisms (GCM) 10K type strain sequencing project: providing services to taxonomists for standard genome sequencing and annotation.</title>
        <authorList>
            <consortium name="The Broad Institute Genomics Platform"/>
            <consortium name="The Broad Institute Genome Sequencing Center for Infectious Disease"/>
            <person name="Wu L."/>
            <person name="Ma J."/>
        </authorList>
    </citation>
    <scope>NUCLEOTIDE SEQUENCE [LARGE SCALE GENOMIC DNA]</scope>
    <source>
        <strain evidence="10">JCM 8201</strain>
    </source>
</reference>
<evidence type="ECO:0000259" key="7">
    <source>
        <dbReference type="Pfam" id="PF00479"/>
    </source>
</evidence>
<comment type="caution">
    <text evidence="9">The sequence shown here is derived from an EMBL/GenBank/DDBJ whole genome shotgun (WGS) entry which is preliminary data.</text>
</comment>
<gene>
    <name evidence="9" type="primary">zwf_2</name>
    <name evidence="6" type="synonym">zwf</name>
    <name evidence="9" type="ORF">GCM10010439_17490</name>
</gene>
<comment type="caution">
    <text evidence="6">Lacks conserved residue(s) required for the propagation of feature annotation.</text>
</comment>
<dbReference type="EMBL" id="BAAATZ010000006">
    <property type="protein sequence ID" value="GAA2723090.1"/>
    <property type="molecule type" value="Genomic_DNA"/>
</dbReference>
<feature type="binding site" evidence="6">
    <location>
        <position position="174"/>
    </location>
    <ligand>
        <name>substrate</name>
    </ligand>
</feature>
<feature type="binding site" evidence="6">
    <location>
        <position position="170"/>
    </location>
    <ligand>
        <name>substrate</name>
    </ligand>
</feature>
<evidence type="ECO:0000256" key="1">
    <source>
        <dbReference type="ARBA" id="ARBA00004937"/>
    </source>
</evidence>
<evidence type="ECO:0000256" key="2">
    <source>
        <dbReference type="ARBA" id="ARBA00022526"/>
    </source>
</evidence>
<dbReference type="EC" id="1.1.1.49" evidence="6"/>
<dbReference type="Pfam" id="PF00479">
    <property type="entry name" value="G6PD_N"/>
    <property type="match status" value="1"/>
</dbReference>
<evidence type="ECO:0000313" key="9">
    <source>
        <dbReference type="EMBL" id="GAA2723090.1"/>
    </source>
</evidence>
<dbReference type="SUPFAM" id="SSF51735">
    <property type="entry name" value="NAD(P)-binding Rossmann-fold domains"/>
    <property type="match status" value="1"/>
</dbReference>
<dbReference type="PIRSF" id="PIRSF000110">
    <property type="entry name" value="G6PD"/>
    <property type="match status" value="1"/>
</dbReference>
<evidence type="ECO:0000256" key="4">
    <source>
        <dbReference type="ARBA" id="ARBA00023002"/>
    </source>
</evidence>